<keyword evidence="2" id="KW-0472">Membrane</keyword>
<proteinExistence type="predicted"/>
<feature type="transmembrane region" description="Helical" evidence="2">
    <location>
        <begin position="139"/>
        <end position="160"/>
    </location>
</feature>
<dbReference type="Proteomes" id="UP000297777">
    <property type="component" value="Unassembled WGS sequence"/>
</dbReference>
<organism evidence="3 4">
    <name type="scientific">Botrytis tulipae</name>
    <dbReference type="NCBI Taxonomy" id="87230"/>
    <lineage>
        <taxon>Eukaryota</taxon>
        <taxon>Fungi</taxon>
        <taxon>Dikarya</taxon>
        <taxon>Ascomycota</taxon>
        <taxon>Pezizomycotina</taxon>
        <taxon>Leotiomycetes</taxon>
        <taxon>Helotiales</taxon>
        <taxon>Sclerotiniaceae</taxon>
        <taxon>Botrytis</taxon>
    </lineage>
</organism>
<comment type="caution">
    <text evidence="3">The sequence shown here is derived from an EMBL/GenBank/DDBJ whole genome shotgun (WGS) entry which is preliminary data.</text>
</comment>
<feature type="compositionally biased region" description="Polar residues" evidence="1">
    <location>
        <begin position="180"/>
        <end position="191"/>
    </location>
</feature>
<feature type="transmembrane region" description="Helical" evidence="2">
    <location>
        <begin position="20"/>
        <end position="40"/>
    </location>
</feature>
<dbReference type="AlphaFoldDB" id="A0A4Z1F2A9"/>
<sequence>MAGFLSKFHNSKFYPLLQRILRTLQFLSALSSLIVFSIRIQKILKLYRSISHAEGAIEGILAAAIAYTLAIMVLKLCMRNGGPKFLRWVLVVLDIAFVGAFIAVAVLTSPNGGKAGPCYGQRKKIAAQNNFATDPGCQLPLGTFITAIVSTILHALTAVFQDTREHHREHEAVKEEYYNRDNNNNGITPTNRTDHNNDRSVVQDLDSYIST</sequence>
<evidence type="ECO:0000256" key="2">
    <source>
        <dbReference type="SAM" id="Phobius"/>
    </source>
</evidence>
<dbReference type="EMBL" id="PQXH01000038">
    <property type="protein sequence ID" value="TGO15621.1"/>
    <property type="molecule type" value="Genomic_DNA"/>
</dbReference>
<protein>
    <recommendedName>
        <fullName evidence="5">MARVEL domain-containing protein</fullName>
    </recommendedName>
</protein>
<name>A0A4Z1F2A9_9HELO</name>
<keyword evidence="2" id="KW-1133">Transmembrane helix</keyword>
<feature type="region of interest" description="Disordered" evidence="1">
    <location>
        <begin position="179"/>
        <end position="211"/>
    </location>
</feature>
<evidence type="ECO:0008006" key="5">
    <source>
        <dbReference type="Google" id="ProtNLM"/>
    </source>
</evidence>
<feature type="transmembrane region" description="Helical" evidence="2">
    <location>
        <begin position="60"/>
        <end position="78"/>
    </location>
</feature>
<evidence type="ECO:0000256" key="1">
    <source>
        <dbReference type="SAM" id="MobiDB-lite"/>
    </source>
</evidence>
<accession>A0A4Z1F2A9</accession>
<evidence type="ECO:0000313" key="3">
    <source>
        <dbReference type="EMBL" id="TGO15621.1"/>
    </source>
</evidence>
<gene>
    <name evidence="3" type="ORF">BTUL_0038g00520</name>
</gene>
<feature type="transmembrane region" description="Helical" evidence="2">
    <location>
        <begin position="85"/>
        <end position="107"/>
    </location>
</feature>
<dbReference type="OrthoDB" id="5342507at2759"/>
<evidence type="ECO:0000313" key="4">
    <source>
        <dbReference type="Proteomes" id="UP000297777"/>
    </source>
</evidence>
<reference evidence="3 4" key="1">
    <citation type="submission" date="2017-12" db="EMBL/GenBank/DDBJ databases">
        <title>Comparative genomics of Botrytis spp.</title>
        <authorList>
            <person name="Valero-Jimenez C.A."/>
            <person name="Tapia P."/>
            <person name="Veloso J."/>
            <person name="Silva-Moreno E."/>
            <person name="Staats M."/>
            <person name="Valdes J.H."/>
            <person name="Van Kan J.A.L."/>
        </authorList>
    </citation>
    <scope>NUCLEOTIDE SEQUENCE [LARGE SCALE GENOMIC DNA]</scope>
    <source>
        <strain evidence="3 4">Bt9001</strain>
    </source>
</reference>
<keyword evidence="2" id="KW-0812">Transmembrane</keyword>
<keyword evidence="4" id="KW-1185">Reference proteome</keyword>